<dbReference type="InterPro" id="IPR018253">
    <property type="entry name" value="DnaJ_domain_CS"/>
</dbReference>
<dbReference type="InterPro" id="IPR003604">
    <property type="entry name" value="Matrin/U1-like-C_Znf_C2H2"/>
</dbReference>
<dbReference type="AlphaFoldDB" id="A0A8H7PZ44"/>
<evidence type="ECO:0000259" key="8">
    <source>
        <dbReference type="PROSITE" id="PS50157"/>
    </source>
</evidence>
<feature type="compositionally biased region" description="Acidic residues" evidence="6">
    <location>
        <begin position="285"/>
        <end position="302"/>
    </location>
</feature>
<dbReference type="PROSITE" id="PS50076">
    <property type="entry name" value="DNAJ_2"/>
    <property type="match status" value="1"/>
</dbReference>
<accession>A0A8H7PZ44</accession>
<gene>
    <name evidence="9" type="ORF">INT44_005893</name>
</gene>
<dbReference type="CDD" id="cd06257">
    <property type="entry name" value="DnaJ"/>
    <property type="match status" value="1"/>
</dbReference>
<dbReference type="GO" id="GO:0008270">
    <property type="term" value="F:zinc ion binding"/>
    <property type="evidence" value="ECO:0007669"/>
    <property type="project" value="UniProtKB-KW"/>
</dbReference>
<feature type="region of interest" description="Disordered" evidence="6">
    <location>
        <begin position="278"/>
        <end position="302"/>
    </location>
</feature>
<dbReference type="Pfam" id="PF00226">
    <property type="entry name" value="DnaJ"/>
    <property type="match status" value="1"/>
</dbReference>
<dbReference type="FunFam" id="1.10.287.110:FF:000046">
    <property type="entry name" value="dnaJ homolog subfamily C member 21"/>
    <property type="match status" value="1"/>
</dbReference>
<keyword evidence="3" id="KW-0862">Zinc</keyword>
<evidence type="ECO:0000313" key="9">
    <source>
        <dbReference type="EMBL" id="KAG2182912.1"/>
    </source>
</evidence>
<keyword evidence="2 4" id="KW-0863">Zinc-finger</keyword>
<feature type="compositionally biased region" description="Basic residues" evidence="6">
    <location>
        <begin position="403"/>
        <end position="415"/>
    </location>
</feature>
<dbReference type="SUPFAM" id="SSF46565">
    <property type="entry name" value="Chaperone J-domain"/>
    <property type="match status" value="1"/>
</dbReference>
<keyword evidence="1" id="KW-0479">Metal-binding</keyword>
<dbReference type="InterPro" id="IPR022755">
    <property type="entry name" value="Znf_C2H2_jaz"/>
</dbReference>
<dbReference type="InterPro" id="IPR054076">
    <property type="entry name" value="ZUO1-like_ZHD"/>
</dbReference>
<dbReference type="Gene3D" id="3.30.160.60">
    <property type="entry name" value="Classic Zinc Finger"/>
    <property type="match status" value="1"/>
</dbReference>
<feature type="domain" description="C2H2-type" evidence="8">
    <location>
        <begin position="307"/>
        <end position="331"/>
    </location>
</feature>
<dbReference type="Gene3D" id="1.10.287.110">
    <property type="entry name" value="DnaJ domain"/>
    <property type="match status" value="1"/>
</dbReference>
<dbReference type="PROSITE" id="PS50157">
    <property type="entry name" value="ZINC_FINGER_C2H2_2"/>
    <property type="match status" value="2"/>
</dbReference>
<keyword evidence="5" id="KW-0175">Coiled coil</keyword>
<feature type="domain" description="J" evidence="7">
    <location>
        <begin position="4"/>
        <end position="70"/>
    </location>
</feature>
<keyword evidence="10" id="KW-1185">Reference proteome</keyword>
<evidence type="ECO:0000256" key="6">
    <source>
        <dbReference type="SAM" id="MobiDB-lite"/>
    </source>
</evidence>
<evidence type="ECO:0000256" key="3">
    <source>
        <dbReference type="ARBA" id="ARBA00022833"/>
    </source>
</evidence>
<dbReference type="PRINTS" id="PR00625">
    <property type="entry name" value="JDOMAIN"/>
</dbReference>
<feature type="domain" description="C2H2-type" evidence="8">
    <location>
        <begin position="527"/>
        <end position="552"/>
    </location>
</feature>
<dbReference type="SMART" id="SM00451">
    <property type="entry name" value="ZnF_U1"/>
    <property type="match status" value="1"/>
</dbReference>
<dbReference type="SMART" id="SM00271">
    <property type="entry name" value="DnaJ"/>
    <property type="match status" value="1"/>
</dbReference>
<name>A0A8H7PZ44_9FUNG</name>
<evidence type="ECO:0000256" key="1">
    <source>
        <dbReference type="ARBA" id="ARBA00022723"/>
    </source>
</evidence>
<dbReference type="PROSITE" id="PS00028">
    <property type="entry name" value="ZINC_FINGER_C2H2_1"/>
    <property type="match status" value="2"/>
</dbReference>
<evidence type="ECO:0008006" key="11">
    <source>
        <dbReference type="Google" id="ProtNLM"/>
    </source>
</evidence>
<feature type="coiled-coil region" evidence="5">
    <location>
        <begin position="202"/>
        <end position="277"/>
    </location>
</feature>
<protein>
    <recommendedName>
        <fullName evidence="11">DnaJ-domain-containing protein</fullName>
    </recommendedName>
</protein>
<evidence type="ECO:0000256" key="5">
    <source>
        <dbReference type="SAM" id="Coils"/>
    </source>
</evidence>
<dbReference type="EMBL" id="JAEPRA010000007">
    <property type="protein sequence ID" value="KAG2182912.1"/>
    <property type="molecule type" value="Genomic_DNA"/>
</dbReference>
<dbReference type="SMART" id="SM00355">
    <property type="entry name" value="ZnF_C2H2"/>
    <property type="match status" value="2"/>
</dbReference>
<dbReference type="Pfam" id="PF12171">
    <property type="entry name" value="zf-C2H2_jaz"/>
    <property type="match status" value="1"/>
</dbReference>
<dbReference type="InterPro" id="IPR013087">
    <property type="entry name" value="Znf_C2H2_type"/>
</dbReference>
<reference evidence="9" key="1">
    <citation type="submission" date="2020-12" db="EMBL/GenBank/DDBJ databases">
        <title>Metabolic potential, ecology and presence of endohyphal bacteria is reflected in genomic diversity of Mucoromycotina.</title>
        <authorList>
            <person name="Muszewska A."/>
            <person name="Okrasinska A."/>
            <person name="Steczkiewicz K."/>
            <person name="Drgas O."/>
            <person name="Orlowska M."/>
            <person name="Perlinska-Lenart U."/>
            <person name="Aleksandrzak-Piekarczyk T."/>
            <person name="Szatraj K."/>
            <person name="Zielenkiewicz U."/>
            <person name="Pilsyk S."/>
            <person name="Malc E."/>
            <person name="Mieczkowski P."/>
            <person name="Kruszewska J.S."/>
            <person name="Biernat P."/>
            <person name="Pawlowska J."/>
        </authorList>
    </citation>
    <scope>NUCLEOTIDE SEQUENCE</scope>
    <source>
        <strain evidence="9">WA0000051536</strain>
    </source>
</reference>
<dbReference type="GO" id="GO:0003676">
    <property type="term" value="F:nucleic acid binding"/>
    <property type="evidence" value="ECO:0007669"/>
    <property type="project" value="InterPro"/>
</dbReference>
<dbReference type="OrthoDB" id="5894at2759"/>
<dbReference type="InterPro" id="IPR051964">
    <property type="entry name" value="Chaperone_stress_response"/>
</dbReference>
<evidence type="ECO:0000256" key="2">
    <source>
        <dbReference type="ARBA" id="ARBA00022771"/>
    </source>
</evidence>
<evidence type="ECO:0000256" key="4">
    <source>
        <dbReference type="PROSITE-ProRule" id="PRU00042"/>
    </source>
</evidence>
<sequence length="564" mass="64259">MRVCYYELLNVARTASPEELKKAYRKQALIWHPDKNADRIQQATDQFALIQEAYEVLSDPQERAWYDGHRDAILRGEDSAGQRDSSAGTTVDDLMGYFSISQYRGYNDDPKGFFHVYRTLFQKLEDEEEEAVASGASDEVHSFTRYPSFGSSSTLFADDDGYLGYGAYVKDFYNAWMTFSSAKSFQWADKWRLSEAPNRFVKRAMEKENKKARETAKKEYNDTIRNLVAFVRKRDPRYKAYQEQQKAKKDAQLAENKARAQRERLELQAKAAAYKEQEWARVGEEADSVSEDEDEDEDETGDFDDAFYCVACNKYFKSQRQFENHEQSKKHIKIVQDLREQMLADEENLDLQAIPLQVDDIEEDEVIEQVDSVDVGDDMVPIQKEPVDVGSDDDDEYIPMHPAPKKSKKKAKKKVPNWGFDSEEISESTTPNLDEAFIEEDLSTLAARLALGQSSRRKKGSRVNTPRRLDSDDENGLSAAKLDGDIGSVNSSNSEATPVKESAKAKREKRKEKKKQKEEAAAAEQGLNCNVCGEDFPTRNSLFTHIKSTGHALAAAPSKSNRRR</sequence>
<feature type="region of interest" description="Disordered" evidence="6">
    <location>
        <begin position="453"/>
        <end position="531"/>
    </location>
</feature>
<dbReference type="SUPFAM" id="SSF57667">
    <property type="entry name" value="beta-beta-alpha zinc fingers"/>
    <property type="match status" value="1"/>
</dbReference>
<dbReference type="InterPro" id="IPR036869">
    <property type="entry name" value="J_dom_sf"/>
</dbReference>
<feature type="region of interest" description="Disordered" evidence="6">
    <location>
        <begin position="386"/>
        <end position="416"/>
    </location>
</feature>
<dbReference type="PANTHER" id="PTHR44029">
    <property type="entry name" value="DNAJ HOMOLOG SUBFAMILY C MEMBER 21"/>
    <property type="match status" value="1"/>
</dbReference>
<dbReference type="PROSITE" id="PS00636">
    <property type="entry name" value="DNAJ_1"/>
    <property type="match status" value="1"/>
</dbReference>
<dbReference type="GO" id="GO:0005737">
    <property type="term" value="C:cytoplasm"/>
    <property type="evidence" value="ECO:0007669"/>
    <property type="project" value="TreeGrafter"/>
</dbReference>
<dbReference type="InterPro" id="IPR001623">
    <property type="entry name" value="DnaJ_domain"/>
</dbReference>
<comment type="caution">
    <text evidence="9">The sequence shown here is derived from an EMBL/GenBank/DDBJ whole genome shotgun (WGS) entry which is preliminary data.</text>
</comment>
<dbReference type="Proteomes" id="UP000612746">
    <property type="component" value="Unassembled WGS sequence"/>
</dbReference>
<evidence type="ECO:0000259" key="7">
    <source>
        <dbReference type="PROSITE" id="PS50076"/>
    </source>
</evidence>
<dbReference type="PANTHER" id="PTHR44029:SF1">
    <property type="entry name" value="DNAJ HOMOLOG SUBFAMILY C MEMBER 21"/>
    <property type="match status" value="1"/>
</dbReference>
<dbReference type="InterPro" id="IPR036236">
    <property type="entry name" value="Znf_C2H2_sf"/>
</dbReference>
<proteinExistence type="predicted"/>
<organism evidence="9 10">
    <name type="scientific">Umbelopsis vinacea</name>
    <dbReference type="NCBI Taxonomy" id="44442"/>
    <lineage>
        <taxon>Eukaryota</taxon>
        <taxon>Fungi</taxon>
        <taxon>Fungi incertae sedis</taxon>
        <taxon>Mucoromycota</taxon>
        <taxon>Mucoromycotina</taxon>
        <taxon>Umbelopsidomycetes</taxon>
        <taxon>Umbelopsidales</taxon>
        <taxon>Umbelopsidaceae</taxon>
        <taxon>Umbelopsis</taxon>
    </lineage>
</organism>
<evidence type="ECO:0000313" key="10">
    <source>
        <dbReference type="Proteomes" id="UP000612746"/>
    </source>
</evidence>
<dbReference type="Pfam" id="PF21884">
    <property type="entry name" value="ZUO1-like_ZHD"/>
    <property type="match status" value="1"/>
</dbReference>